<proteinExistence type="predicted"/>
<dbReference type="Proteomes" id="UP000324336">
    <property type="component" value="Unassembled WGS sequence"/>
</dbReference>
<protein>
    <recommendedName>
        <fullName evidence="3">Cell surface protein</fullName>
    </recommendedName>
</protein>
<accession>A0AB38Q111</accession>
<evidence type="ECO:0000313" key="2">
    <source>
        <dbReference type="Proteomes" id="UP000324336"/>
    </source>
</evidence>
<evidence type="ECO:0008006" key="3">
    <source>
        <dbReference type="Google" id="ProtNLM"/>
    </source>
</evidence>
<comment type="caution">
    <text evidence="1">The sequence shown here is derived from an EMBL/GenBank/DDBJ whole genome shotgun (WGS) entry which is preliminary data.</text>
</comment>
<dbReference type="EMBL" id="SAYA01000002">
    <property type="protein sequence ID" value="TXJ28188.1"/>
    <property type="molecule type" value="Genomic_DNA"/>
</dbReference>
<sequence length="286" mass="31821">MNRKFLVVMLFMITSILYSFEEGFIWGLRANFNGSLTLPSISQEDLNKLSAAYMKGAVGYTMDGEAELGYLFGAERWFGKEKSDFSKFSGISLYFSIGVGTGFSGMVAGNTLKADSNSAPISAQMFMNVNYKPVISFGIGSKLYLFESRMAIGLQLGIKTIVDTSPEYLAYSDMDFSGMGVKLPEIGEIVVTDFMKKNMNPVMFSLKLMLEYNQPINDRVEVVLGIYTRFNIYKPKYITMPDSLLGLINAAKKTQNAAEFNPQTPLNSYYINSLDFGVTLGLQFRG</sequence>
<evidence type="ECO:0000313" key="1">
    <source>
        <dbReference type="EMBL" id="TXJ28188.1"/>
    </source>
</evidence>
<dbReference type="RefSeq" id="WP_147774629.1">
    <property type="nucleotide sequence ID" value="NZ_SAYA01000002.1"/>
</dbReference>
<dbReference type="AlphaFoldDB" id="A0AB38Q111"/>
<name>A0AB38Q111_9SPIR</name>
<reference evidence="1 2" key="1">
    <citation type="journal article" date="1992" name="Lakartidningen">
        <title>[Penicillin V and not amoxicillin is the first choice preparation in acute otitis].</title>
        <authorList>
            <person name="Kamme C."/>
            <person name="Lundgren K."/>
            <person name="Prellner K."/>
        </authorList>
    </citation>
    <scope>NUCLEOTIDE SEQUENCE [LARGE SCALE GENOMIC DNA]</scope>
    <source>
        <strain evidence="1 2">PC4597II</strain>
    </source>
</reference>
<gene>
    <name evidence="1" type="ORF">EPJ73_02050</name>
</gene>
<organism evidence="1 2">
    <name type="scientific">Brachyspira aalborgi</name>
    <dbReference type="NCBI Taxonomy" id="29522"/>
    <lineage>
        <taxon>Bacteria</taxon>
        <taxon>Pseudomonadati</taxon>
        <taxon>Spirochaetota</taxon>
        <taxon>Spirochaetia</taxon>
        <taxon>Brachyspirales</taxon>
        <taxon>Brachyspiraceae</taxon>
        <taxon>Brachyspira</taxon>
    </lineage>
</organism>